<feature type="repeat" description="ANK" evidence="3">
    <location>
        <begin position="197"/>
        <end position="229"/>
    </location>
</feature>
<dbReference type="InterPro" id="IPR002110">
    <property type="entry name" value="Ankyrin_rpt"/>
</dbReference>
<protein>
    <submittedName>
        <fullName evidence="5">Ankyrin-repeat protein</fullName>
    </submittedName>
</protein>
<evidence type="ECO:0000313" key="6">
    <source>
        <dbReference type="Proteomes" id="UP001163046"/>
    </source>
</evidence>
<evidence type="ECO:0000313" key="5">
    <source>
        <dbReference type="EMBL" id="KAJ7371368.1"/>
    </source>
</evidence>
<feature type="region of interest" description="Disordered" evidence="4">
    <location>
        <begin position="81"/>
        <end position="108"/>
    </location>
</feature>
<evidence type="ECO:0000256" key="1">
    <source>
        <dbReference type="ARBA" id="ARBA00022737"/>
    </source>
</evidence>
<dbReference type="PANTHER" id="PTHR24180:SF45">
    <property type="entry name" value="POLY [ADP-RIBOSE] POLYMERASE TANKYRASE"/>
    <property type="match status" value="1"/>
</dbReference>
<dbReference type="AlphaFoldDB" id="A0A9X0CRA9"/>
<reference evidence="5" key="1">
    <citation type="submission" date="2023-01" db="EMBL/GenBank/DDBJ databases">
        <title>Genome assembly of the deep-sea coral Lophelia pertusa.</title>
        <authorList>
            <person name="Herrera S."/>
            <person name="Cordes E."/>
        </authorList>
    </citation>
    <scope>NUCLEOTIDE SEQUENCE</scope>
    <source>
        <strain evidence="5">USNM1676648</strain>
        <tissue evidence="5">Polyp</tissue>
    </source>
</reference>
<dbReference type="EMBL" id="MU826847">
    <property type="protein sequence ID" value="KAJ7371368.1"/>
    <property type="molecule type" value="Genomic_DNA"/>
</dbReference>
<feature type="region of interest" description="Disordered" evidence="4">
    <location>
        <begin position="342"/>
        <end position="392"/>
    </location>
</feature>
<comment type="caution">
    <text evidence="5">The sequence shown here is derived from an EMBL/GenBank/DDBJ whole genome shotgun (WGS) entry which is preliminary data.</text>
</comment>
<sequence>MQNETHKRNVSKLMSDICNSTASLTILHAAMDASMNGPLPPERAGDEEFPLIPLSPDLDRSQRAKALSQLSLQSLGSVLHDATDAGDDDVPGDDSGEKPGKLHQASLSGDEVEVRNILSKGPDLNLLDKSGRTPLHLAILGRHVKIIEMLLEAGADTSRLDESQDAPLHMAVRTGDENLVGILLRLANCDVNIKGHGSRTALHIAADMDKISICKILIEHGASPDCRDDDSVTPLTQAVEKGAKNAAEFFFEEGRMTKGSRKSRYNLRQRFRRALSSSGKKKQPVQSKDCTCSPKYFDSATGICNCTCHHPNKTEVNQEKSGSPRSNSPVSPSILQQEFSRLLNQAATQAGHISPSTSFQTAAQAGHSSPSTSFHAPPHIEEDSSMQSYDAR</sequence>
<dbReference type="Pfam" id="PF13637">
    <property type="entry name" value="Ank_4"/>
    <property type="match status" value="1"/>
</dbReference>
<feature type="compositionally biased region" description="Acidic residues" evidence="4">
    <location>
        <begin position="84"/>
        <end position="94"/>
    </location>
</feature>
<evidence type="ECO:0000256" key="3">
    <source>
        <dbReference type="PROSITE-ProRule" id="PRU00023"/>
    </source>
</evidence>
<dbReference type="PRINTS" id="PR01415">
    <property type="entry name" value="ANKYRIN"/>
</dbReference>
<evidence type="ECO:0000256" key="2">
    <source>
        <dbReference type="ARBA" id="ARBA00023043"/>
    </source>
</evidence>
<keyword evidence="1" id="KW-0677">Repeat</keyword>
<dbReference type="PANTHER" id="PTHR24180">
    <property type="entry name" value="CYCLIN-DEPENDENT KINASE INHIBITOR 2C-RELATED"/>
    <property type="match status" value="1"/>
</dbReference>
<dbReference type="Proteomes" id="UP001163046">
    <property type="component" value="Unassembled WGS sequence"/>
</dbReference>
<dbReference type="PROSITE" id="PS50088">
    <property type="entry name" value="ANK_REPEAT"/>
    <property type="match status" value="2"/>
</dbReference>
<organism evidence="5 6">
    <name type="scientific">Desmophyllum pertusum</name>
    <dbReference type="NCBI Taxonomy" id="174260"/>
    <lineage>
        <taxon>Eukaryota</taxon>
        <taxon>Metazoa</taxon>
        <taxon>Cnidaria</taxon>
        <taxon>Anthozoa</taxon>
        <taxon>Hexacorallia</taxon>
        <taxon>Scleractinia</taxon>
        <taxon>Caryophylliina</taxon>
        <taxon>Caryophylliidae</taxon>
        <taxon>Desmophyllum</taxon>
    </lineage>
</organism>
<dbReference type="InterPro" id="IPR051637">
    <property type="entry name" value="Ank_repeat_dom-contain_49"/>
</dbReference>
<feature type="compositionally biased region" description="Polar residues" evidence="4">
    <location>
        <begin position="354"/>
        <end position="374"/>
    </location>
</feature>
<keyword evidence="6" id="KW-1185">Reference proteome</keyword>
<feature type="repeat" description="ANK" evidence="3">
    <location>
        <begin position="130"/>
        <end position="162"/>
    </location>
</feature>
<keyword evidence="2 3" id="KW-0040">ANK repeat</keyword>
<dbReference type="InterPro" id="IPR036770">
    <property type="entry name" value="Ankyrin_rpt-contain_sf"/>
</dbReference>
<evidence type="ECO:0000256" key="4">
    <source>
        <dbReference type="SAM" id="MobiDB-lite"/>
    </source>
</evidence>
<dbReference type="PROSITE" id="PS50297">
    <property type="entry name" value="ANK_REP_REGION"/>
    <property type="match status" value="2"/>
</dbReference>
<proteinExistence type="predicted"/>
<dbReference type="OrthoDB" id="5974236at2759"/>
<dbReference type="SMART" id="SM00248">
    <property type="entry name" value="ANK"/>
    <property type="match status" value="5"/>
</dbReference>
<gene>
    <name evidence="5" type="primary">NAS6_2</name>
    <name evidence="5" type="ORF">OS493_025830</name>
</gene>
<dbReference type="Pfam" id="PF12796">
    <property type="entry name" value="Ank_2"/>
    <property type="match status" value="1"/>
</dbReference>
<accession>A0A9X0CRA9</accession>
<dbReference type="Gene3D" id="1.25.40.20">
    <property type="entry name" value="Ankyrin repeat-containing domain"/>
    <property type="match status" value="1"/>
</dbReference>
<dbReference type="SUPFAM" id="SSF48403">
    <property type="entry name" value="Ankyrin repeat"/>
    <property type="match status" value="1"/>
</dbReference>
<feature type="region of interest" description="Disordered" evidence="4">
    <location>
        <begin position="35"/>
        <end position="56"/>
    </location>
</feature>
<name>A0A9X0CRA9_9CNID</name>